<keyword evidence="14" id="KW-1185">Reference proteome</keyword>
<evidence type="ECO:0000313" key="13">
    <source>
        <dbReference type="EMBL" id="GMH83309.1"/>
    </source>
</evidence>
<evidence type="ECO:0000256" key="4">
    <source>
        <dbReference type="ARBA" id="ARBA00022801"/>
    </source>
</evidence>
<feature type="domain" description="Peptidase M16 C-terminal" evidence="10">
    <location>
        <begin position="261"/>
        <end position="452"/>
    </location>
</feature>
<evidence type="ECO:0000259" key="9">
    <source>
        <dbReference type="Pfam" id="PF00675"/>
    </source>
</evidence>
<evidence type="ECO:0000256" key="2">
    <source>
        <dbReference type="ARBA" id="ARBA00022670"/>
    </source>
</evidence>
<dbReference type="PROSITE" id="PS00143">
    <property type="entry name" value="INSULINASE"/>
    <property type="match status" value="1"/>
</dbReference>
<feature type="region of interest" description="Disordered" evidence="8">
    <location>
        <begin position="526"/>
        <end position="545"/>
    </location>
</feature>
<proteinExistence type="inferred from homology"/>
<dbReference type="InterPro" id="IPR054734">
    <property type="entry name" value="PqqF-like_C_4"/>
</dbReference>
<feature type="compositionally biased region" description="Basic and acidic residues" evidence="8">
    <location>
        <begin position="72"/>
        <end position="83"/>
    </location>
</feature>
<dbReference type="EMBL" id="BRXX01000025">
    <property type="protein sequence ID" value="GMH83309.1"/>
    <property type="molecule type" value="Genomic_DNA"/>
</dbReference>
<dbReference type="InterPro" id="IPR011765">
    <property type="entry name" value="Pept_M16_N"/>
</dbReference>
<feature type="region of interest" description="Disordered" evidence="8">
    <location>
        <begin position="42"/>
        <end position="111"/>
    </location>
</feature>
<dbReference type="PANTHER" id="PTHR43690">
    <property type="entry name" value="NARDILYSIN"/>
    <property type="match status" value="1"/>
</dbReference>
<organism evidence="13 14">
    <name type="scientific">Triparma verrucosa</name>
    <dbReference type="NCBI Taxonomy" id="1606542"/>
    <lineage>
        <taxon>Eukaryota</taxon>
        <taxon>Sar</taxon>
        <taxon>Stramenopiles</taxon>
        <taxon>Ochrophyta</taxon>
        <taxon>Bolidophyceae</taxon>
        <taxon>Parmales</taxon>
        <taxon>Triparmaceae</taxon>
        <taxon>Triparma</taxon>
    </lineage>
</organism>
<keyword evidence="5" id="KW-0862">Zinc</keyword>
<dbReference type="Pfam" id="PF16187">
    <property type="entry name" value="Peptidase_M16_M"/>
    <property type="match status" value="1"/>
</dbReference>
<dbReference type="InterPro" id="IPR011249">
    <property type="entry name" value="Metalloenz_LuxS/M16"/>
</dbReference>
<feature type="domain" description="Peptidase M16 N-terminal" evidence="9">
    <location>
        <begin position="105"/>
        <end position="217"/>
    </location>
</feature>
<feature type="domain" description="Peptidase M16 middle/third" evidence="11">
    <location>
        <begin position="723"/>
        <end position="875"/>
    </location>
</feature>
<dbReference type="GO" id="GO:0004222">
    <property type="term" value="F:metalloendopeptidase activity"/>
    <property type="evidence" value="ECO:0007669"/>
    <property type="project" value="InterPro"/>
</dbReference>
<dbReference type="Gene3D" id="3.30.830.10">
    <property type="entry name" value="Metalloenzyme, LuxS/M16 peptidase-like"/>
    <property type="match status" value="4"/>
</dbReference>
<comment type="similarity">
    <text evidence="1 7">Belongs to the peptidase M16 family.</text>
</comment>
<dbReference type="Pfam" id="PF00675">
    <property type="entry name" value="Peptidase_M16"/>
    <property type="match status" value="1"/>
</dbReference>
<dbReference type="AlphaFoldDB" id="A0A9W7B3I0"/>
<keyword evidence="6" id="KW-0482">Metalloprotease</keyword>
<evidence type="ECO:0000256" key="6">
    <source>
        <dbReference type="ARBA" id="ARBA00023049"/>
    </source>
</evidence>
<evidence type="ECO:0000259" key="11">
    <source>
        <dbReference type="Pfam" id="PF16187"/>
    </source>
</evidence>
<comment type="caution">
    <text evidence="13">The sequence shown here is derived from an EMBL/GenBank/DDBJ whole genome shotgun (WGS) entry which is preliminary data.</text>
</comment>
<evidence type="ECO:0000256" key="1">
    <source>
        <dbReference type="ARBA" id="ARBA00007261"/>
    </source>
</evidence>
<feature type="compositionally biased region" description="Acidic residues" evidence="8">
    <location>
        <begin position="84"/>
        <end position="106"/>
    </location>
</feature>
<dbReference type="GO" id="GO:0046872">
    <property type="term" value="F:metal ion binding"/>
    <property type="evidence" value="ECO:0007669"/>
    <property type="project" value="UniProtKB-KW"/>
</dbReference>
<evidence type="ECO:0000256" key="7">
    <source>
        <dbReference type="RuleBase" id="RU004447"/>
    </source>
</evidence>
<feature type="domain" description="Coenzyme PQQ synthesis protein F-like C-terminal lobe" evidence="12">
    <location>
        <begin position="983"/>
        <end position="1085"/>
    </location>
</feature>
<evidence type="ECO:0000259" key="10">
    <source>
        <dbReference type="Pfam" id="PF05193"/>
    </source>
</evidence>
<keyword evidence="2" id="KW-0645">Protease</keyword>
<dbReference type="PANTHER" id="PTHR43690:SF18">
    <property type="entry name" value="INSULIN-DEGRADING ENZYME-RELATED"/>
    <property type="match status" value="1"/>
</dbReference>
<dbReference type="Pfam" id="PF22456">
    <property type="entry name" value="PqqF-like_C_4"/>
    <property type="match status" value="1"/>
</dbReference>
<name>A0A9W7B3I0_9STRA</name>
<keyword evidence="3" id="KW-0479">Metal-binding</keyword>
<dbReference type="SUPFAM" id="SSF63411">
    <property type="entry name" value="LuxS/MPP-like metallohydrolase"/>
    <property type="match status" value="4"/>
</dbReference>
<feature type="compositionally biased region" description="Low complexity" evidence="8">
    <location>
        <begin position="529"/>
        <end position="538"/>
    </location>
</feature>
<dbReference type="InterPro" id="IPR007863">
    <property type="entry name" value="Peptidase_M16_C"/>
</dbReference>
<accession>A0A9W7B3I0</accession>
<protein>
    <submittedName>
        <fullName evidence="13">Uncharacterized protein</fullName>
    </submittedName>
</protein>
<dbReference type="InterPro" id="IPR032632">
    <property type="entry name" value="Peptidase_M16_M"/>
</dbReference>
<evidence type="ECO:0000256" key="5">
    <source>
        <dbReference type="ARBA" id="ARBA00022833"/>
    </source>
</evidence>
<dbReference type="Pfam" id="PF05193">
    <property type="entry name" value="Peptidase_M16_C"/>
    <property type="match status" value="1"/>
</dbReference>
<evidence type="ECO:0000259" key="12">
    <source>
        <dbReference type="Pfam" id="PF22456"/>
    </source>
</evidence>
<reference evidence="14" key="1">
    <citation type="journal article" date="2023" name="Commun. Biol.">
        <title>Genome analysis of Parmales, the sister group of diatoms, reveals the evolutionary specialization of diatoms from phago-mixotrophs to photoautotrophs.</title>
        <authorList>
            <person name="Ban H."/>
            <person name="Sato S."/>
            <person name="Yoshikawa S."/>
            <person name="Yamada K."/>
            <person name="Nakamura Y."/>
            <person name="Ichinomiya M."/>
            <person name="Sato N."/>
            <person name="Blanc-Mathieu R."/>
            <person name="Endo H."/>
            <person name="Kuwata A."/>
            <person name="Ogata H."/>
        </authorList>
    </citation>
    <scope>NUCLEOTIDE SEQUENCE [LARGE SCALE GENOMIC DNA]</scope>
    <source>
        <strain evidence="14">NIES 3699</strain>
    </source>
</reference>
<keyword evidence="4" id="KW-0378">Hydrolase</keyword>
<feature type="compositionally biased region" description="Acidic residues" evidence="8">
    <location>
        <begin position="52"/>
        <end position="66"/>
    </location>
</feature>
<sequence length="1156" mass="131031">MTTLLPDINPSKSPSDPNLYRHIQLSNGLKVLLIQDTQATRTNKASYIFGNESEDENSDSDTEPDAQADGQTESKLKGEKGNSDDSDDVDDSDSNSEEEEEEEEEAGERKASCSLTVGCGSLFDPPTHPGLSHLLEHMLFMGTVPYPSENHYDRTLSKWGGYDNAYTEMEHTVYYFDVDQSHFFQGLDIFRHFFSTPLLSRGSLGREIKAVQSEFDISLTSDSSRLQQLLCHESDDSHPFHSFSWGSEASLNSDPELLNAELRKLFDQYYYAKNMRMTVIGGFDLQVLQRRVENMFNIIPPDPRLKSTHTLDNSTVPAKSSVNNLGYPFSNISTLNYVIPLKERHTFNLTYQLPSQTGKYKCKPTDYISHLLGHEAKGSVLTFLKERNLAQSIYAGVGGSGYEDSSGWCLFCVSVEMTEKGVEEWKFILEVIERYISMIQTPLPEYIWEEMKVMSDLRYKYQEVASPLDTVEALGEEFSPALAYPLERILDGQTLFEYREDEIKEVLEGLKNPRIDIMSSKWGKDEDFNASSNNASNNEEMPPIEKLDVNPPKPPPPLPDFLDPSKMKVEPYFGTKYWTLPYPSPPATRTEITGLHLPKPNRFIPERFELKELESGEVRHGLVGSKIRICDTKQKKKEFYPANITGCSPEGLKVCYSDDFMSSTTFFIKLDSDQTDYKPGQTLTSDKKRYKIKIDTVGIAPDPNDEFEEEGAKQDFPSIPLKASPNDLPKIGHKSSSVILHYSQSKLFNLPLVEYRLKITPQSDFSVPHCTVLDMLAVWVGDRIAEVGYDASLGNVNYEICNEMDGYVYLKVYGYDDKCLEMVEELMTVFMDGKGGDGWDRCKEELMRRYGNKNFSGSSYATDIRIHNLLKHKVLEKDRLEFLKTLTSEEYEKIAQKLLNNVRVEGLVVGNCVKSDVEACGKLINNILKSSKPASRKVLGVYKLEGETLVTRNRLNPNDLNTTVEIYVQFGPDDVYKRVMVDLMVQLLEESFFDQLRTKEQFGYSVGIDAKWSCGVVGLSFKVTSATKSGPEIRSRIKEFWTWFETTFLVEGGEGEKTFEDNVCSLAKNKLEVYSNLGELAGFLWGEITSGRYEWEAVRLEVTCLRDLYRGGVKGVREFWGKRGGVLEVIVSEVAEEGGREEGKKAYGEVYKGIKF</sequence>
<dbReference type="InterPro" id="IPR001431">
    <property type="entry name" value="Pept_M16_Zn_BS"/>
</dbReference>
<dbReference type="GO" id="GO:0006508">
    <property type="term" value="P:proteolysis"/>
    <property type="evidence" value="ECO:0007669"/>
    <property type="project" value="UniProtKB-KW"/>
</dbReference>
<evidence type="ECO:0000256" key="3">
    <source>
        <dbReference type="ARBA" id="ARBA00022723"/>
    </source>
</evidence>
<dbReference type="InterPro" id="IPR050626">
    <property type="entry name" value="Peptidase_M16"/>
</dbReference>
<evidence type="ECO:0000313" key="14">
    <source>
        <dbReference type="Proteomes" id="UP001165160"/>
    </source>
</evidence>
<dbReference type="Proteomes" id="UP001165160">
    <property type="component" value="Unassembled WGS sequence"/>
</dbReference>
<evidence type="ECO:0000256" key="8">
    <source>
        <dbReference type="SAM" id="MobiDB-lite"/>
    </source>
</evidence>
<dbReference type="GO" id="GO:0005737">
    <property type="term" value="C:cytoplasm"/>
    <property type="evidence" value="ECO:0007669"/>
    <property type="project" value="UniProtKB-ARBA"/>
</dbReference>
<gene>
    <name evidence="13" type="ORF">TrVE_jg6473</name>
</gene>